<proteinExistence type="inferred from homology"/>
<evidence type="ECO:0000313" key="3">
    <source>
        <dbReference type="Proteomes" id="UP001174694"/>
    </source>
</evidence>
<keyword evidence="3" id="KW-1185">Reference proteome</keyword>
<dbReference type="Pfam" id="PF09797">
    <property type="entry name" value="NatB_MDM20"/>
    <property type="match status" value="1"/>
</dbReference>
<evidence type="ECO:0000256" key="1">
    <source>
        <dbReference type="ARBA" id="ARBA00006298"/>
    </source>
</evidence>
<accession>A0AA38VHJ9</accession>
<evidence type="ECO:0000313" key="2">
    <source>
        <dbReference type="EMBL" id="KAJ9133255.1"/>
    </source>
</evidence>
<comment type="caution">
    <text evidence="2">The sequence shown here is derived from an EMBL/GenBank/DDBJ whole genome shotgun (WGS) entry which is preliminary data.</text>
</comment>
<comment type="similarity">
    <text evidence="1">Belongs to the MDM20/NAA25 family.</text>
</comment>
<sequence length="992" mass="109089">MNGPYYRPALKGSVDVQLQSAFSDGNWPTVIRLAARRSATLKDPYYEAIKTCAESQLDGPAERSSAVLAVDALVRKSTAVPDVETLELYEWACHEALPTLSYPETLGLLRARWVKANPKSALGIECLKACLLNWDLVNAQQIAAALDKGHPNSNDRRYMFWSITLTYLLSISPQCPDSKANIYGMLAAKQLIKAAEVAGSGGLVNASDRSLQEEEEFNLLYIVLRARNEWPSFIKTITSPKIGAMKLFGEGRKHPFLQGIDAFEAKGEWDSVYDFCNNALSRTDEDGSPSLLASDWRVWKSFITAASKKPDPESALREVQGILERFTSMTSKIAEMYKKNLSLALLELSFQIPRGLLSLDTVQDKPSVRVIQICVFIDQHAKKSSLFDDIKHYVEQLTAQEVTPLLENMLPKLSEGDDRLKAISIRILDHKLRYLLATRPGSLTYSTPGEPPLNGTPHSSLEAIASSALETYKSIDDDAQLLELLPQLDRDPRIDLALVSAMSLLKLAGLSQAPSAVCPSPTDIQVSRILQAILILDAQLSKSQKEVPLRVLLVQLYLLIGCASLAYQLWVPLDVKRTILDALGPLFFDRLSSLSPGLFLGDRRPLMEPVLSYYSMSLRSKAPVRIWDAFAAGSYSAAVDMATYADRLQRSSTLVMAVVEERRATRAVGGRIDGAIEDVPLLSDVHEDTVFVNATDYGSLPNLESSHSPRLVDLIRLGPGLSNERSHLSLLSERYLDLITFKPPKEYKPAKAGSADEKDYAIEVLSRIHSSMSAVLDLPSTPSKLTASEEKYYNVVSVLAAMLLKALTSSRSDPVPDAFSHYGPAIRSTLSSLRAAFLATPPSTALPMNDVLSSLMNQLALSALRDTALAIKQTSASILSWNDKELARDRSGKSALRKDIIAEVKELDALATKALGEVKARIKTLKEALGQGGWLDRISEWTLGPGGEGGHDDALAKKVLEVVGQPALEDWSGRVVENWREGVRGWWMVKME</sequence>
<dbReference type="GO" id="GO:0031416">
    <property type="term" value="C:NatB complex"/>
    <property type="evidence" value="ECO:0007669"/>
    <property type="project" value="TreeGrafter"/>
</dbReference>
<dbReference type="AlphaFoldDB" id="A0AA38VHJ9"/>
<name>A0AA38VHJ9_9PEZI</name>
<dbReference type="Proteomes" id="UP001174694">
    <property type="component" value="Unassembled WGS sequence"/>
</dbReference>
<gene>
    <name evidence="2" type="ORF">NKR23_g10881</name>
</gene>
<reference evidence="2" key="1">
    <citation type="submission" date="2022-07" db="EMBL/GenBank/DDBJ databases">
        <title>Fungi with potential for degradation of polypropylene.</title>
        <authorList>
            <person name="Gostincar C."/>
        </authorList>
    </citation>
    <scope>NUCLEOTIDE SEQUENCE</scope>
    <source>
        <strain evidence="2">EXF-13308</strain>
    </source>
</reference>
<dbReference type="InterPro" id="IPR019183">
    <property type="entry name" value="NAA25_NatB_aux_su"/>
</dbReference>
<dbReference type="PANTHER" id="PTHR22767:SF3">
    <property type="entry name" value="N-ALPHA-ACETYLTRANSFERASE 25, NATB AUXILIARY SUBUNIT"/>
    <property type="match status" value="1"/>
</dbReference>
<dbReference type="PANTHER" id="PTHR22767">
    <property type="entry name" value="N-TERMINAL ACETYLTRANSFERASE-RELATED"/>
    <property type="match status" value="1"/>
</dbReference>
<protein>
    <submittedName>
        <fullName evidence="2">N-terminal acetyltransferase B complex subunit MDM20</fullName>
    </submittedName>
</protein>
<dbReference type="EMBL" id="JANBVO010000051">
    <property type="protein sequence ID" value="KAJ9133255.1"/>
    <property type="molecule type" value="Genomic_DNA"/>
</dbReference>
<organism evidence="2 3">
    <name type="scientific">Pleurostoma richardsiae</name>
    <dbReference type="NCBI Taxonomy" id="41990"/>
    <lineage>
        <taxon>Eukaryota</taxon>
        <taxon>Fungi</taxon>
        <taxon>Dikarya</taxon>
        <taxon>Ascomycota</taxon>
        <taxon>Pezizomycotina</taxon>
        <taxon>Sordariomycetes</taxon>
        <taxon>Sordariomycetidae</taxon>
        <taxon>Calosphaeriales</taxon>
        <taxon>Pleurostomataceae</taxon>
        <taxon>Pleurostoma</taxon>
    </lineage>
</organism>